<evidence type="ECO:0000313" key="1">
    <source>
        <dbReference type="EMBL" id="VDK85604.1"/>
    </source>
</evidence>
<name>A0A3P6V608_CYLGO</name>
<reference evidence="1 2" key="1">
    <citation type="submission" date="2018-11" db="EMBL/GenBank/DDBJ databases">
        <authorList>
            <consortium name="Pathogen Informatics"/>
        </authorList>
    </citation>
    <scope>NUCLEOTIDE SEQUENCE [LARGE SCALE GENOMIC DNA]</scope>
</reference>
<accession>A0A3P6V608</accession>
<protein>
    <submittedName>
        <fullName evidence="1">Uncharacterized protein</fullName>
    </submittedName>
</protein>
<organism evidence="1 2">
    <name type="scientific">Cylicostephanus goldi</name>
    <name type="common">Nematode worm</name>
    <dbReference type="NCBI Taxonomy" id="71465"/>
    <lineage>
        <taxon>Eukaryota</taxon>
        <taxon>Metazoa</taxon>
        <taxon>Ecdysozoa</taxon>
        <taxon>Nematoda</taxon>
        <taxon>Chromadorea</taxon>
        <taxon>Rhabditida</taxon>
        <taxon>Rhabditina</taxon>
        <taxon>Rhabditomorpha</taxon>
        <taxon>Strongyloidea</taxon>
        <taxon>Strongylidae</taxon>
        <taxon>Cylicostephanus</taxon>
    </lineage>
</organism>
<dbReference type="Proteomes" id="UP000271889">
    <property type="component" value="Unassembled WGS sequence"/>
</dbReference>
<gene>
    <name evidence="1" type="ORF">CGOC_LOCUS8475</name>
</gene>
<sequence length="38" mass="3754">MSGMYGAGGVPPMGVGAYGPLSAGMMGGMLEFFQLVAN</sequence>
<proteinExistence type="predicted"/>
<keyword evidence="2" id="KW-1185">Reference proteome</keyword>
<dbReference type="EMBL" id="UYRV01031205">
    <property type="protein sequence ID" value="VDK85604.1"/>
    <property type="molecule type" value="Genomic_DNA"/>
</dbReference>
<dbReference type="AlphaFoldDB" id="A0A3P6V608"/>
<evidence type="ECO:0000313" key="2">
    <source>
        <dbReference type="Proteomes" id="UP000271889"/>
    </source>
</evidence>